<comment type="subcellular location">
    <subcellularLocation>
        <location evidence="1">Membrane</location>
        <topology evidence="1">Single-pass membrane protein</topology>
    </subcellularLocation>
</comment>
<name>A0A9D7FD76_9RHOO</name>
<evidence type="ECO:0000313" key="8">
    <source>
        <dbReference type="EMBL" id="MBK7423522.1"/>
    </source>
</evidence>
<dbReference type="Pfam" id="PF04357">
    <property type="entry name" value="TamB"/>
    <property type="match status" value="1"/>
</dbReference>
<evidence type="ECO:0000256" key="5">
    <source>
        <dbReference type="SAM" id="MobiDB-lite"/>
    </source>
</evidence>
<feature type="domain" description="Translocation and assembly module TamB C-terminal" evidence="7">
    <location>
        <begin position="1045"/>
        <end position="1397"/>
    </location>
</feature>
<dbReference type="Proteomes" id="UP000886602">
    <property type="component" value="Unassembled WGS sequence"/>
</dbReference>
<evidence type="ECO:0000256" key="1">
    <source>
        <dbReference type="ARBA" id="ARBA00004167"/>
    </source>
</evidence>
<feature type="region of interest" description="Disordered" evidence="5">
    <location>
        <begin position="1"/>
        <end position="27"/>
    </location>
</feature>
<feature type="transmembrane region" description="Helical" evidence="6">
    <location>
        <begin position="37"/>
        <end position="54"/>
    </location>
</feature>
<reference evidence="8" key="1">
    <citation type="submission" date="2020-10" db="EMBL/GenBank/DDBJ databases">
        <title>Connecting structure to function with the recovery of over 1000 high-quality activated sludge metagenome-assembled genomes encoding full-length rRNA genes using long-read sequencing.</title>
        <authorList>
            <person name="Singleton C.M."/>
            <person name="Petriglieri F."/>
            <person name="Kristensen J.M."/>
            <person name="Kirkegaard R.H."/>
            <person name="Michaelsen T.Y."/>
            <person name="Andersen M.H."/>
            <person name="Karst S.M."/>
            <person name="Dueholm M.S."/>
            <person name="Nielsen P.H."/>
            <person name="Albertsen M."/>
        </authorList>
    </citation>
    <scope>NUCLEOTIDE SEQUENCE</scope>
    <source>
        <strain evidence="8">EsbW_18-Q3-R4-48_MAXAC.044</strain>
    </source>
</reference>
<dbReference type="GO" id="GO:0097347">
    <property type="term" value="C:TAM protein secretion complex"/>
    <property type="evidence" value="ECO:0007669"/>
    <property type="project" value="TreeGrafter"/>
</dbReference>
<dbReference type="EMBL" id="JADJNC010000015">
    <property type="protein sequence ID" value="MBK7423522.1"/>
    <property type="molecule type" value="Genomic_DNA"/>
</dbReference>
<evidence type="ECO:0000256" key="3">
    <source>
        <dbReference type="ARBA" id="ARBA00022989"/>
    </source>
</evidence>
<keyword evidence="2 6" id="KW-0812">Transmembrane</keyword>
<feature type="compositionally biased region" description="Low complexity" evidence="5">
    <location>
        <begin position="12"/>
        <end position="24"/>
    </location>
</feature>
<comment type="caution">
    <text evidence="8">The sequence shown here is derived from an EMBL/GenBank/DDBJ whole genome shotgun (WGS) entry which is preliminary data.</text>
</comment>
<organism evidence="8 9">
    <name type="scientific">Candidatus Propionivibrio dominans</name>
    <dbReference type="NCBI Taxonomy" id="2954373"/>
    <lineage>
        <taxon>Bacteria</taxon>
        <taxon>Pseudomonadati</taxon>
        <taxon>Pseudomonadota</taxon>
        <taxon>Betaproteobacteria</taxon>
        <taxon>Rhodocyclales</taxon>
        <taxon>Rhodocyclaceae</taxon>
        <taxon>Propionivibrio</taxon>
    </lineage>
</organism>
<dbReference type="GO" id="GO:0005886">
    <property type="term" value="C:plasma membrane"/>
    <property type="evidence" value="ECO:0007669"/>
    <property type="project" value="InterPro"/>
</dbReference>
<keyword evidence="3 6" id="KW-1133">Transmembrane helix</keyword>
<sequence length="1399" mass="148829">MQDDAKNPRNSAEQAEPQPHAAPTEARRFRRTSRWRWMLAVGGVLLAALGWLGGSEGGLRFLCAQLVQLSAGRLQIEAPGGRLLGDWHAQSVRWLDATEEVEVQHLTVRWSPRELLRGELVFERIEAASLHIFHTASAGPMPRPVSLELPLALRINQLLLGRATFGEGTEYGRIPLLLAAGIDAGFASDGRTHRLERVQAQLGELALTASATLAGEPPFALTAQAVLNSAALEQPVLLNLLGSGSLEHLQIDGQLSSGATDAKPPESTLTQTAIPGKPASDAAAPAVAAGELHALLTPFATQALASLRLQMSNLDPSLFAAGAPQARLDVEARLDSRATAPGTEIASGHLRIANRLSGALDRNLLPLTSLQAQINWQGERLAFDELILELSGGGRLKGQGHFAGGRLELDLLAHNVDAHALYARLLPTRLAGPLRARFGGDSQNLELDLRDAQFALNARASLTPEALEVSHLQLARGEARLAAQGRLALAGEGRFTAQGSVQNFDPARFLQRDAAVRSMLNAGFEASGALRPALELGLHFELRNSRIGTQLLAGKGDVDLLGSHLRKVDIDLEAAGNRLSALGAFGKAGDTLRLTVRAPGLEALGWPGLAGDARADFVLGGSLASPVFSGELQATRLRLARQLDVQGLSFNGQLGAGAQGVLSGLLRCTACELPAYGIPALALEARAEGLRQRHRLELRAGLPDKREIRVALDGGLHEEAARRPGAANSGGNPPALSWSGTLSELRVAARTVGKVNAETANAAPLLRLTAPAPLRLSRTALAFGPALIDGLIGNLRIERLGHEQGRWQSAGRWQNFRPQAVLAEFPAIEAQLEAFDRANPQALVLGGEWDFALNSAARPVGRAAVWREGGDLVLGKLPLGLGEARLQASLDAGRLAVKGQVHGSRLGDISLEWNAQSALGAGGATQSLIDRQAPWQGRLQARLPDLSWFGPLLGEGWKLAGQLDGELLLAGSAARPRLSGDWRGSELALRTLDRGMRLERGQALLEITPERLILHRLSFESDFQPLPRALKLEPNVDAALLTGTPGSFEASGELPLTGVTPGSAARLKLRLDRVGVMQRPDQWVAVSGEGELRVGERVLDVVGKLRVDAGFWSLGEAGRPRLSDDVVIRQAQSEGGRSRVRQVLRLDLEADLGRSFHFSGAGVESRLDGQLRIRSNDAGLPRASGSISTVDGRFDAYGQKLDIERGIINFQGAIDNPGLNILAVRRNLAVEAGVEVTGTAQRPLVRLVSTPNVPDTEKLSWLVLGRSPDQQGGRDSALLLAAAQTILGGQDGGALRQLQRGLGIDEIGVSRGQLGGVERLPTSRVAGSSGFGNSQTVNGQIVSVGKRLSANTLLSYEQSLDTMESIVKLTHNLSRRVSLVARAGSDNALDVFWNYSFGR</sequence>
<gene>
    <name evidence="8" type="ORF">IPJ48_10700</name>
</gene>
<evidence type="ECO:0000256" key="2">
    <source>
        <dbReference type="ARBA" id="ARBA00022692"/>
    </source>
</evidence>
<protein>
    <submittedName>
        <fullName evidence="8">Translocation/assembly module TamB domain-containing protein</fullName>
    </submittedName>
</protein>
<feature type="region of interest" description="Disordered" evidence="5">
    <location>
        <begin position="256"/>
        <end position="280"/>
    </location>
</feature>
<dbReference type="PANTHER" id="PTHR36985:SF1">
    <property type="entry name" value="TRANSLOCATION AND ASSEMBLY MODULE SUBUNIT TAMB"/>
    <property type="match status" value="1"/>
</dbReference>
<evidence type="ECO:0000256" key="4">
    <source>
        <dbReference type="ARBA" id="ARBA00023136"/>
    </source>
</evidence>
<evidence type="ECO:0000256" key="6">
    <source>
        <dbReference type="SAM" id="Phobius"/>
    </source>
</evidence>
<dbReference type="InterPro" id="IPR007452">
    <property type="entry name" value="TamB_C"/>
</dbReference>
<evidence type="ECO:0000259" key="7">
    <source>
        <dbReference type="Pfam" id="PF04357"/>
    </source>
</evidence>
<evidence type="ECO:0000313" key="9">
    <source>
        <dbReference type="Proteomes" id="UP000886602"/>
    </source>
</evidence>
<accession>A0A9D7FD76</accession>
<proteinExistence type="predicted"/>
<dbReference type="PANTHER" id="PTHR36985">
    <property type="entry name" value="TRANSLOCATION AND ASSEMBLY MODULE SUBUNIT TAMB"/>
    <property type="match status" value="1"/>
</dbReference>
<keyword evidence="4 6" id="KW-0472">Membrane</keyword>
<dbReference type="GO" id="GO:0009306">
    <property type="term" value="P:protein secretion"/>
    <property type="evidence" value="ECO:0007669"/>
    <property type="project" value="InterPro"/>
</dbReference>